<dbReference type="Proteomes" id="UP000823891">
    <property type="component" value="Unassembled WGS sequence"/>
</dbReference>
<proteinExistence type="predicted"/>
<comment type="caution">
    <text evidence="1">The sequence shown here is derived from an EMBL/GenBank/DDBJ whole genome shotgun (WGS) entry which is preliminary data.</text>
</comment>
<protein>
    <submittedName>
        <fullName evidence="1">Uncharacterized protein</fullName>
    </submittedName>
</protein>
<accession>A0A9D2SP48</accession>
<reference evidence="1" key="2">
    <citation type="submission" date="2021-04" db="EMBL/GenBank/DDBJ databases">
        <authorList>
            <person name="Gilroy R."/>
        </authorList>
    </citation>
    <scope>NUCLEOTIDE SEQUENCE</scope>
    <source>
        <strain evidence="1">USAMLcec2-132</strain>
    </source>
</reference>
<evidence type="ECO:0000313" key="2">
    <source>
        <dbReference type="Proteomes" id="UP000823891"/>
    </source>
</evidence>
<dbReference type="EMBL" id="DWWS01000027">
    <property type="protein sequence ID" value="HJC23549.1"/>
    <property type="molecule type" value="Genomic_DNA"/>
</dbReference>
<organism evidence="1 2">
    <name type="scientific">Candidatus Eisenbergiella merdavium</name>
    <dbReference type="NCBI Taxonomy" id="2838551"/>
    <lineage>
        <taxon>Bacteria</taxon>
        <taxon>Bacillati</taxon>
        <taxon>Bacillota</taxon>
        <taxon>Clostridia</taxon>
        <taxon>Lachnospirales</taxon>
        <taxon>Lachnospiraceae</taxon>
        <taxon>Eisenbergiella</taxon>
    </lineage>
</organism>
<name>A0A9D2SP48_9FIRM</name>
<reference evidence="1" key="1">
    <citation type="journal article" date="2021" name="PeerJ">
        <title>Extensive microbial diversity within the chicken gut microbiome revealed by metagenomics and culture.</title>
        <authorList>
            <person name="Gilroy R."/>
            <person name="Ravi A."/>
            <person name="Getino M."/>
            <person name="Pursley I."/>
            <person name="Horton D.L."/>
            <person name="Alikhan N.F."/>
            <person name="Baker D."/>
            <person name="Gharbi K."/>
            <person name="Hall N."/>
            <person name="Watson M."/>
            <person name="Adriaenssens E.M."/>
            <person name="Foster-Nyarko E."/>
            <person name="Jarju S."/>
            <person name="Secka A."/>
            <person name="Antonio M."/>
            <person name="Oren A."/>
            <person name="Chaudhuri R.R."/>
            <person name="La Ragione R."/>
            <person name="Hildebrand F."/>
            <person name="Pallen M.J."/>
        </authorList>
    </citation>
    <scope>NUCLEOTIDE SEQUENCE</scope>
    <source>
        <strain evidence="1">USAMLcec2-132</strain>
    </source>
</reference>
<sequence length="138" mass="15198">MKKKSLIIAALSIALLAVLAAAFFFPKGKKPYKDLDAAQIASARVLLTPPGETVEIEDIQELLDILRDVVIYREDDSYTDYAGQGVVFTLIMTDGTRTEIMAYNPFLVIDGIGYRTEYEPCEALSRYANALLDSEPAG</sequence>
<gene>
    <name evidence="1" type="ORF">H9761_07590</name>
</gene>
<evidence type="ECO:0000313" key="1">
    <source>
        <dbReference type="EMBL" id="HJC23549.1"/>
    </source>
</evidence>
<dbReference type="AlphaFoldDB" id="A0A9D2SP48"/>